<feature type="region of interest" description="Disordered" evidence="1">
    <location>
        <begin position="1"/>
        <end position="64"/>
    </location>
</feature>
<dbReference type="KEGG" id="ppad:109251090"/>
<feature type="compositionally biased region" description="Pro residues" evidence="1">
    <location>
        <begin position="203"/>
        <end position="213"/>
    </location>
</feature>
<evidence type="ECO:0000313" key="2">
    <source>
        <dbReference type="Proteomes" id="UP001165780"/>
    </source>
</evidence>
<feature type="compositionally biased region" description="Polar residues" evidence="1">
    <location>
        <begin position="159"/>
        <end position="170"/>
    </location>
</feature>
<evidence type="ECO:0000313" key="3">
    <source>
        <dbReference type="RefSeq" id="XP_019277922.2"/>
    </source>
</evidence>
<dbReference type="Proteomes" id="UP001165780">
    <property type="component" value="Unplaced"/>
</dbReference>
<dbReference type="GeneID" id="109251090"/>
<keyword evidence="2" id="KW-1185">Reference proteome</keyword>
<feature type="region of interest" description="Disordered" evidence="1">
    <location>
        <begin position="120"/>
        <end position="139"/>
    </location>
</feature>
<proteinExistence type="predicted"/>
<evidence type="ECO:0000256" key="1">
    <source>
        <dbReference type="SAM" id="MobiDB-lite"/>
    </source>
</evidence>
<accession>A0A9V1EBB6</accession>
<reference evidence="3" key="1">
    <citation type="submission" date="2025-08" db="UniProtKB">
        <authorList>
            <consortium name="RefSeq"/>
        </authorList>
    </citation>
    <scope>IDENTIFICATION</scope>
    <source>
        <tissue evidence="3">Whole blood</tissue>
    </source>
</reference>
<dbReference type="RefSeq" id="XP_019277922.2">
    <property type="nucleotide sequence ID" value="XM_019422377.2"/>
</dbReference>
<dbReference type="AlphaFoldDB" id="A0A9V1EBB6"/>
<feature type="compositionally biased region" description="Low complexity" evidence="1">
    <location>
        <begin position="1"/>
        <end position="15"/>
    </location>
</feature>
<protein>
    <submittedName>
        <fullName evidence="3">Uncharacterized protein LOC109251090</fullName>
    </submittedName>
</protein>
<feature type="region of interest" description="Disordered" evidence="1">
    <location>
        <begin position="159"/>
        <end position="239"/>
    </location>
</feature>
<organism evidence="2 3">
    <name type="scientific">Panthera pardus</name>
    <name type="common">Leopard</name>
    <name type="synonym">Felis pardus</name>
    <dbReference type="NCBI Taxonomy" id="9691"/>
    <lineage>
        <taxon>Eukaryota</taxon>
        <taxon>Metazoa</taxon>
        <taxon>Chordata</taxon>
        <taxon>Craniata</taxon>
        <taxon>Vertebrata</taxon>
        <taxon>Euteleostomi</taxon>
        <taxon>Mammalia</taxon>
        <taxon>Eutheria</taxon>
        <taxon>Laurasiatheria</taxon>
        <taxon>Carnivora</taxon>
        <taxon>Feliformia</taxon>
        <taxon>Felidae</taxon>
        <taxon>Pantherinae</taxon>
        <taxon>Panthera</taxon>
    </lineage>
</organism>
<sequence length="333" mass="36316">MAPRGAPLAGLGRAAEQAPPRTQAGPGLSHRLRASRIDCITSARARDSSPAEGPEDSPSGLKGWVPSWAREWRRNSAARAGAEVGASLRAPPWRHFRGAQLEFAASTAAKGALWIGVAGQPQGGKQGRGRGASRPRTGELLGARRRRPYNRRRLLKIKTSASRHSDQTTAAAGGRQKPCHRRLWGRFGGTPRVPAGAGLRPQPHGPRPPPPPKKLAEIEPGARLPRMRRRDTTDLTKRSATWKRSLKQLRARSHLASILCVKTHGKGHSAACRLDCVVREPPATCGRRRVNRGCFARRYARHTGPPWPRGLREQAKGVTFLIANVSISSMLRR</sequence>
<gene>
    <name evidence="3" type="primary">LOC109251090</name>
</gene>
<name>A0A9V1EBB6_PANPR</name>